<dbReference type="InterPro" id="IPR016193">
    <property type="entry name" value="Cytidine_deaminase-like"/>
</dbReference>
<gene>
    <name evidence="17" type="ORF">G5B42_05790</name>
</gene>
<evidence type="ECO:0000256" key="7">
    <source>
        <dbReference type="ARBA" id="ARBA00022801"/>
    </source>
</evidence>
<dbReference type="GO" id="GO:0055086">
    <property type="term" value="P:nucleobase-containing small molecule metabolic process"/>
    <property type="evidence" value="ECO:0007669"/>
    <property type="project" value="UniProtKB-ARBA"/>
</dbReference>
<name>A0A8J6LS58_9FIRM</name>
<keyword evidence="6 14" id="KW-0479">Metal-binding</keyword>
<dbReference type="GO" id="GO:0072527">
    <property type="term" value="P:pyrimidine-containing compound metabolic process"/>
    <property type="evidence" value="ECO:0007669"/>
    <property type="project" value="UniProtKB-ARBA"/>
</dbReference>
<evidence type="ECO:0000256" key="12">
    <source>
        <dbReference type="PIRSR" id="PIRSR606262-1"/>
    </source>
</evidence>
<evidence type="ECO:0000256" key="13">
    <source>
        <dbReference type="PIRSR" id="PIRSR606262-2"/>
    </source>
</evidence>
<dbReference type="GO" id="GO:0004126">
    <property type="term" value="F:cytidine deaminase activity"/>
    <property type="evidence" value="ECO:0007669"/>
    <property type="project" value="UniProtKB-UniRule"/>
</dbReference>
<feature type="active site" description="Proton donor" evidence="12">
    <location>
        <position position="61"/>
    </location>
</feature>
<evidence type="ECO:0000256" key="11">
    <source>
        <dbReference type="ARBA" id="ARBA00049558"/>
    </source>
</evidence>
<evidence type="ECO:0000256" key="10">
    <source>
        <dbReference type="ARBA" id="ARBA00049252"/>
    </source>
</evidence>
<dbReference type="PANTHER" id="PTHR11644:SF2">
    <property type="entry name" value="CYTIDINE DEAMINASE"/>
    <property type="match status" value="1"/>
</dbReference>
<dbReference type="AlphaFoldDB" id="A0A8J6LS58"/>
<evidence type="ECO:0000256" key="5">
    <source>
        <dbReference type="ARBA" id="ARBA00018266"/>
    </source>
</evidence>
<dbReference type="PANTHER" id="PTHR11644">
    <property type="entry name" value="CYTIDINE DEAMINASE"/>
    <property type="match status" value="1"/>
</dbReference>
<feature type="binding site" evidence="14">
    <location>
        <position position="92"/>
    </location>
    <ligand>
        <name>Zn(2+)</name>
        <dbReference type="ChEBI" id="CHEBI:29105"/>
        <note>catalytic</note>
    </ligand>
</feature>
<comment type="catalytic activity">
    <reaction evidence="10 15">
        <text>2'-deoxycytidine + H2O + H(+) = 2'-deoxyuridine + NH4(+)</text>
        <dbReference type="Rhea" id="RHEA:13433"/>
        <dbReference type="ChEBI" id="CHEBI:15377"/>
        <dbReference type="ChEBI" id="CHEBI:15378"/>
        <dbReference type="ChEBI" id="CHEBI:15698"/>
        <dbReference type="ChEBI" id="CHEBI:16450"/>
        <dbReference type="ChEBI" id="CHEBI:28938"/>
        <dbReference type="EC" id="3.5.4.5"/>
    </reaction>
</comment>
<comment type="catalytic activity">
    <reaction evidence="11 15">
        <text>cytidine + H2O + H(+) = uridine + NH4(+)</text>
        <dbReference type="Rhea" id="RHEA:16069"/>
        <dbReference type="ChEBI" id="CHEBI:15377"/>
        <dbReference type="ChEBI" id="CHEBI:15378"/>
        <dbReference type="ChEBI" id="CHEBI:16704"/>
        <dbReference type="ChEBI" id="CHEBI:17562"/>
        <dbReference type="ChEBI" id="CHEBI:28938"/>
        <dbReference type="EC" id="3.5.4.5"/>
    </reaction>
</comment>
<evidence type="ECO:0000313" key="17">
    <source>
        <dbReference type="EMBL" id="MBA2133052.1"/>
    </source>
</evidence>
<evidence type="ECO:0000256" key="14">
    <source>
        <dbReference type="PIRSR" id="PIRSR606262-3"/>
    </source>
</evidence>
<keyword evidence="18" id="KW-1185">Reference proteome</keyword>
<feature type="binding site" evidence="14">
    <location>
        <position position="95"/>
    </location>
    <ligand>
        <name>Zn(2+)</name>
        <dbReference type="ChEBI" id="CHEBI:29105"/>
        <note>catalytic</note>
    </ligand>
</feature>
<dbReference type="InterPro" id="IPR050202">
    <property type="entry name" value="Cyt/Deoxycyt_deaminase"/>
</dbReference>
<accession>A0A8J6LS58</accession>
<protein>
    <recommendedName>
        <fullName evidence="5 15">Cytidine deaminase</fullName>
        <ecNumber evidence="4 15">3.5.4.5</ecNumber>
    </recommendedName>
    <alternativeName>
        <fullName evidence="9 15">Cytidine aminohydrolase</fullName>
    </alternativeName>
</protein>
<evidence type="ECO:0000256" key="6">
    <source>
        <dbReference type="ARBA" id="ARBA00022723"/>
    </source>
</evidence>
<dbReference type="EC" id="3.5.4.5" evidence="4 15"/>
<comment type="function">
    <text evidence="2 15">This enzyme scavenges exogenous and endogenous cytidine and 2'-deoxycytidine for UMP synthesis.</text>
</comment>
<evidence type="ECO:0000313" key="18">
    <source>
        <dbReference type="Proteomes" id="UP000657177"/>
    </source>
</evidence>
<comment type="caution">
    <text evidence="17">The sequence shown here is derived from an EMBL/GenBank/DDBJ whole genome shotgun (WGS) entry which is preliminary data.</text>
</comment>
<comment type="cofactor">
    <cofactor evidence="1 14 15">
        <name>Zn(2+)</name>
        <dbReference type="ChEBI" id="CHEBI:29105"/>
    </cofactor>
</comment>
<dbReference type="NCBIfam" id="TIGR01354">
    <property type="entry name" value="cyt_deam_tetra"/>
    <property type="match status" value="1"/>
</dbReference>
<dbReference type="SUPFAM" id="SSF53927">
    <property type="entry name" value="Cytidine deaminase-like"/>
    <property type="match status" value="1"/>
</dbReference>
<evidence type="ECO:0000256" key="4">
    <source>
        <dbReference type="ARBA" id="ARBA00012783"/>
    </source>
</evidence>
<dbReference type="Proteomes" id="UP000657177">
    <property type="component" value="Unassembled WGS sequence"/>
</dbReference>
<dbReference type="FunFam" id="3.40.140.10:FF:000008">
    <property type="entry name" value="Cytidine deaminase"/>
    <property type="match status" value="1"/>
</dbReference>
<dbReference type="PROSITE" id="PS51747">
    <property type="entry name" value="CYT_DCMP_DEAMINASES_2"/>
    <property type="match status" value="1"/>
</dbReference>
<evidence type="ECO:0000256" key="9">
    <source>
        <dbReference type="ARBA" id="ARBA00032005"/>
    </source>
</evidence>
<feature type="domain" description="CMP/dCMP-type deaminase" evidence="16">
    <location>
        <begin position="7"/>
        <end position="133"/>
    </location>
</feature>
<dbReference type="GO" id="GO:0042802">
    <property type="term" value="F:identical protein binding"/>
    <property type="evidence" value="ECO:0007669"/>
    <property type="project" value="UniProtKB-ARBA"/>
</dbReference>
<keyword evidence="8 14" id="KW-0862">Zinc</keyword>
<dbReference type="Pfam" id="PF00383">
    <property type="entry name" value="dCMP_cyt_deam_1"/>
    <property type="match status" value="1"/>
</dbReference>
<proteinExistence type="inferred from homology"/>
<dbReference type="GO" id="GO:0008270">
    <property type="term" value="F:zinc ion binding"/>
    <property type="evidence" value="ECO:0007669"/>
    <property type="project" value="UniProtKB-UniRule"/>
</dbReference>
<dbReference type="CDD" id="cd01283">
    <property type="entry name" value="cytidine_deaminase"/>
    <property type="match status" value="1"/>
</dbReference>
<evidence type="ECO:0000256" key="1">
    <source>
        <dbReference type="ARBA" id="ARBA00001947"/>
    </source>
</evidence>
<dbReference type="InterPro" id="IPR002125">
    <property type="entry name" value="CMP_dCMP_dom"/>
</dbReference>
<evidence type="ECO:0000259" key="16">
    <source>
        <dbReference type="PROSITE" id="PS51747"/>
    </source>
</evidence>
<evidence type="ECO:0000256" key="8">
    <source>
        <dbReference type="ARBA" id="ARBA00022833"/>
    </source>
</evidence>
<feature type="binding site" evidence="14">
    <location>
        <position position="59"/>
    </location>
    <ligand>
        <name>Zn(2+)</name>
        <dbReference type="ChEBI" id="CHEBI:29105"/>
        <note>catalytic</note>
    </ligand>
</feature>
<evidence type="ECO:0000256" key="2">
    <source>
        <dbReference type="ARBA" id="ARBA00003949"/>
    </source>
</evidence>
<dbReference type="InterPro" id="IPR006262">
    <property type="entry name" value="Cyt_deam_tetra"/>
</dbReference>
<evidence type="ECO:0000256" key="3">
    <source>
        <dbReference type="ARBA" id="ARBA00006576"/>
    </source>
</evidence>
<comment type="similarity">
    <text evidence="3 15">Belongs to the cytidine and deoxycytidylate deaminase family.</text>
</comment>
<organism evidence="17 18">
    <name type="scientific">Capillibacterium thermochitinicola</name>
    <dbReference type="NCBI Taxonomy" id="2699427"/>
    <lineage>
        <taxon>Bacteria</taxon>
        <taxon>Bacillati</taxon>
        <taxon>Bacillota</taxon>
        <taxon>Capillibacterium</taxon>
    </lineage>
</organism>
<dbReference type="EMBL" id="JAAKDE010000010">
    <property type="protein sequence ID" value="MBA2133052.1"/>
    <property type="molecule type" value="Genomic_DNA"/>
</dbReference>
<dbReference type="InterPro" id="IPR016192">
    <property type="entry name" value="APOBEC/CMP_deaminase_Zn-bd"/>
</dbReference>
<reference evidence="17" key="1">
    <citation type="submission" date="2020-06" db="EMBL/GenBank/DDBJ databases">
        <title>Novel chitinolytic bacterium.</title>
        <authorList>
            <person name="Ungkulpasvich U."/>
            <person name="Kosugi A."/>
            <person name="Uke A."/>
        </authorList>
    </citation>
    <scope>NUCLEOTIDE SEQUENCE</scope>
    <source>
        <strain evidence="17">UUS1-1</strain>
    </source>
</reference>
<sequence>MVFIDEELTRRLLEEAKEARLKAYAPYSGYQVGAALITKSGRIFGGCNIENASYGATICAERVAVARAIAEGEKDFVALAVVADSPEPGSPCGICRQFLAEFAPRLQLILGNLDGKVRRGSLDEYLPYAFNKDYFCAEEAK</sequence>
<dbReference type="NCBIfam" id="NF004064">
    <property type="entry name" value="PRK05578.1"/>
    <property type="match status" value="1"/>
</dbReference>
<dbReference type="PROSITE" id="PS00903">
    <property type="entry name" value="CYT_DCMP_DEAMINASES_1"/>
    <property type="match status" value="1"/>
</dbReference>
<dbReference type="GO" id="GO:0005829">
    <property type="term" value="C:cytosol"/>
    <property type="evidence" value="ECO:0007669"/>
    <property type="project" value="TreeGrafter"/>
</dbReference>
<evidence type="ECO:0000256" key="15">
    <source>
        <dbReference type="RuleBase" id="RU364006"/>
    </source>
</evidence>
<keyword evidence="7 15" id="KW-0378">Hydrolase</keyword>
<dbReference type="Gene3D" id="3.40.140.10">
    <property type="entry name" value="Cytidine Deaminase, domain 2"/>
    <property type="match status" value="1"/>
</dbReference>
<feature type="binding site" evidence="13">
    <location>
        <begin position="48"/>
        <end position="54"/>
    </location>
    <ligand>
        <name>substrate</name>
    </ligand>
</feature>